<keyword evidence="2" id="KW-1185">Reference proteome</keyword>
<comment type="caution">
    <text evidence="1">The sequence shown here is derived from an EMBL/GenBank/DDBJ whole genome shotgun (WGS) entry which is preliminary data.</text>
</comment>
<reference evidence="1" key="1">
    <citation type="submission" date="2021-02" db="EMBL/GenBank/DDBJ databases">
        <authorList>
            <person name="Dougan E. K."/>
            <person name="Rhodes N."/>
            <person name="Thang M."/>
            <person name="Chan C."/>
        </authorList>
    </citation>
    <scope>NUCLEOTIDE SEQUENCE</scope>
</reference>
<organism evidence="1 2">
    <name type="scientific">Symbiodinium pilosum</name>
    <name type="common">Dinoflagellate</name>
    <dbReference type="NCBI Taxonomy" id="2952"/>
    <lineage>
        <taxon>Eukaryota</taxon>
        <taxon>Sar</taxon>
        <taxon>Alveolata</taxon>
        <taxon>Dinophyceae</taxon>
        <taxon>Suessiales</taxon>
        <taxon>Symbiodiniaceae</taxon>
        <taxon>Symbiodinium</taxon>
    </lineage>
</organism>
<dbReference type="EMBL" id="CAJNIZ010046886">
    <property type="protein sequence ID" value="CAE7758801.1"/>
    <property type="molecule type" value="Genomic_DNA"/>
</dbReference>
<evidence type="ECO:0000313" key="2">
    <source>
        <dbReference type="Proteomes" id="UP000649617"/>
    </source>
</evidence>
<proteinExistence type="predicted"/>
<accession>A0A812Y195</accession>
<name>A0A812Y195_SYMPI</name>
<dbReference type="AlphaFoldDB" id="A0A812Y195"/>
<gene>
    <name evidence="1" type="ORF">SPIL2461_LOCUS22107</name>
</gene>
<sequence>KSARVPRRSWCKREERIHKVSPRLTSFCRARPRKTDAWQPKEVPWMVTRFSW</sequence>
<dbReference type="Proteomes" id="UP000649617">
    <property type="component" value="Unassembled WGS sequence"/>
</dbReference>
<feature type="non-terminal residue" evidence="1">
    <location>
        <position position="52"/>
    </location>
</feature>
<feature type="non-terminal residue" evidence="1">
    <location>
        <position position="1"/>
    </location>
</feature>
<protein>
    <submittedName>
        <fullName evidence="1">Uncharacterized protein</fullName>
    </submittedName>
</protein>
<evidence type="ECO:0000313" key="1">
    <source>
        <dbReference type="EMBL" id="CAE7758801.1"/>
    </source>
</evidence>